<evidence type="ECO:0000313" key="2">
    <source>
        <dbReference type="EMBL" id="PON89348.1"/>
    </source>
</evidence>
<feature type="domain" description="Retrovirus-related Pol polyprotein from transposon TNT 1-94-like beta-barrel" evidence="1">
    <location>
        <begin position="8"/>
        <end position="85"/>
    </location>
</feature>
<dbReference type="EMBL" id="JXTC01000095">
    <property type="protein sequence ID" value="PON89348.1"/>
    <property type="molecule type" value="Genomic_DNA"/>
</dbReference>
<protein>
    <recommendedName>
        <fullName evidence="1">Retrovirus-related Pol polyprotein from transposon TNT 1-94-like beta-barrel domain-containing protein</fullName>
    </recommendedName>
</protein>
<dbReference type="Proteomes" id="UP000237000">
    <property type="component" value="Unassembled WGS sequence"/>
</dbReference>
<name>A0A2P5EUY5_TREOI</name>
<reference evidence="3" key="1">
    <citation type="submission" date="2016-06" db="EMBL/GenBank/DDBJ databases">
        <title>Parallel loss of symbiosis genes in relatives of nitrogen-fixing non-legume Parasponia.</title>
        <authorList>
            <person name="Van Velzen R."/>
            <person name="Holmer R."/>
            <person name="Bu F."/>
            <person name="Rutten L."/>
            <person name="Van Zeijl A."/>
            <person name="Liu W."/>
            <person name="Santuari L."/>
            <person name="Cao Q."/>
            <person name="Sharma T."/>
            <person name="Shen D."/>
            <person name="Roswanjaya Y."/>
            <person name="Wardhani T."/>
            <person name="Kalhor M.S."/>
            <person name="Jansen J."/>
            <person name="Van den Hoogen J."/>
            <person name="Gungor B."/>
            <person name="Hartog M."/>
            <person name="Hontelez J."/>
            <person name="Verver J."/>
            <person name="Yang W.-C."/>
            <person name="Schijlen E."/>
            <person name="Repin R."/>
            <person name="Schilthuizen M."/>
            <person name="Schranz E."/>
            <person name="Heidstra R."/>
            <person name="Miyata K."/>
            <person name="Fedorova E."/>
            <person name="Kohlen W."/>
            <person name="Bisseling T."/>
            <person name="Smit S."/>
            <person name="Geurts R."/>
        </authorList>
    </citation>
    <scope>NUCLEOTIDE SEQUENCE [LARGE SCALE GENOMIC DNA]</scope>
    <source>
        <strain evidence="3">cv. RG33-2</strain>
    </source>
</reference>
<evidence type="ECO:0000313" key="3">
    <source>
        <dbReference type="Proteomes" id="UP000237000"/>
    </source>
</evidence>
<evidence type="ECO:0000259" key="1">
    <source>
        <dbReference type="Pfam" id="PF22936"/>
    </source>
</evidence>
<feature type="non-terminal residue" evidence="2">
    <location>
        <position position="1"/>
    </location>
</feature>
<sequence length="119" mass="13024">PCLDNSSWFMDSGATNHVTVEQHNLASSSGYKSKEKLIVSNSSSLLIKHIGFANIVSKSRSLKLSNILHVPKITKNLISISQFISDNNVLVEFSSTCCVIKDKATKTILLQGILKDGLY</sequence>
<dbReference type="InParanoid" id="A0A2P5EUY5"/>
<gene>
    <name evidence="2" type="ORF">TorRG33x02_148910</name>
</gene>
<organism evidence="2 3">
    <name type="scientific">Trema orientale</name>
    <name type="common">Charcoal tree</name>
    <name type="synonym">Celtis orientalis</name>
    <dbReference type="NCBI Taxonomy" id="63057"/>
    <lineage>
        <taxon>Eukaryota</taxon>
        <taxon>Viridiplantae</taxon>
        <taxon>Streptophyta</taxon>
        <taxon>Embryophyta</taxon>
        <taxon>Tracheophyta</taxon>
        <taxon>Spermatophyta</taxon>
        <taxon>Magnoliopsida</taxon>
        <taxon>eudicotyledons</taxon>
        <taxon>Gunneridae</taxon>
        <taxon>Pentapetalae</taxon>
        <taxon>rosids</taxon>
        <taxon>fabids</taxon>
        <taxon>Rosales</taxon>
        <taxon>Cannabaceae</taxon>
        <taxon>Trema</taxon>
    </lineage>
</organism>
<dbReference type="InterPro" id="IPR054722">
    <property type="entry name" value="PolX-like_BBD"/>
</dbReference>
<dbReference type="AlphaFoldDB" id="A0A2P5EUY5"/>
<proteinExistence type="predicted"/>
<accession>A0A2P5EUY5</accession>
<comment type="caution">
    <text evidence="2">The sequence shown here is derived from an EMBL/GenBank/DDBJ whole genome shotgun (WGS) entry which is preliminary data.</text>
</comment>
<dbReference type="OrthoDB" id="1194573at2759"/>
<keyword evidence="3" id="KW-1185">Reference proteome</keyword>
<dbReference type="Pfam" id="PF22936">
    <property type="entry name" value="Pol_BBD"/>
    <property type="match status" value="1"/>
</dbReference>